<comment type="subcellular location">
    <subcellularLocation>
        <location evidence="2">Membrane</location>
    </subcellularLocation>
</comment>
<evidence type="ECO:0000256" key="4">
    <source>
        <dbReference type="ARBA" id="ARBA00022553"/>
    </source>
</evidence>
<keyword evidence="11" id="KW-1185">Reference proteome</keyword>
<dbReference type="PANTHER" id="PTHR45453:SF1">
    <property type="entry name" value="PHOSPHATE REGULON SENSOR PROTEIN PHOR"/>
    <property type="match status" value="1"/>
</dbReference>
<dbReference type="SMART" id="SM00387">
    <property type="entry name" value="HATPase_c"/>
    <property type="match status" value="1"/>
</dbReference>
<dbReference type="SMART" id="SM00388">
    <property type="entry name" value="HisKA"/>
    <property type="match status" value="1"/>
</dbReference>
<evidence type="ECO:0000256" key="2">
    <source>
        <dbReference type="ARBA" id="ARBA00004370"/>
    </source>
</evidence>
<dbReference type="InterPro" id="IPR036097">
    <property type="entry name" value="HisK_dim/P_sf"/>
</dbReference>
<dbReference type="InterPro" id="IPR036890">
    <property type="entry name" value="HATPase_C_sf"/>
</dbReference>
<dbReference type="CDD" id="cd00082">
    <property type="entry name" value="HisKA"/>
    <property type="match status" value="1"/>
</dbReference>
<dbReference type="PANTHER" id="PTHR45453">
    <property type="entry name" value="PHOSPHATE REGULON SENSOR PROTEIN PHOR"/>
    <property type="match status" value="1"/>
</dbReference>
<comment type="catalytic activity">
    <reaction evidence="1">
        <text>ATP + protein L-histidine = ADP + protein N-phospho-L-histidine.</text>
        <dbReference type="EC" id="2.7.13.3"/>
    </reaction>
</comment>
<evidence type="ECO:0000256" key="8">
    <source>
        <dbReference type="SAM" id="Phobius"/>
    </source>
</evidence>
<dbReference type="EMBL" id="JADCKA010000006">
    <property type="protein sequence ID" value="MBE5035578.1"/>
    <property type="molecule type" value="Genomic_DNA"/>
</dbReference>
<dbReference type="InterPro" id="IPR003594">
    <property type="entry name" value="HATPase_dom"/>
</dbReference>
<dbReference type="Gene3D" id="3.30.565.10">
    <property type="entry name" value="Histidine kinase-like ATPase, C-terminal domain"/>
    <property type="match status" value="1"/>
</dbReference>
<dbReference type="PROSITE" id="PS51257">
    <property type="entry name" value="PROKAR_LIPOPROTEIN"/>
    <property type="match status" value="1"/>
</dbReference>
<proteinExistence type="predicted"/>
<comment type="caution">
    <text evidence="10">The sequence shown here is derived from an EMBL/GenBank/DDBJ whole genome shotgun (WGS) entry which is preliminary data.</text>
</comment>
<evidence type="ECO:0000313" key="10">
    <source>
        <dbReference type="EMBL" id="MBE5035578.1"/>
    </source>
</evidence>
<keyword evidence="8" id="KW-1133">Transmembrane helix</keyword>
<accession>A0ABR9QXI9</accession>
<evidence type="ECO:0000256" key="1">
    <source>
        <dbReference type="ARBA" id="ARBA00000085"/>
    </source>
</evidence>
<name>A0ABR9QXI9_9FIRM</name>
<dbReference type="InterPro" id="IPR003661">
    <property type="entry name" value="HisK_dim/P_dom"/>
</dbReference>
<organism evidence="10 11">
    <name type="scientific">Gallibacter intestinalis</name>
    <dbReference type="NCBI Taxonomy" id="2779356"/>
    <lineage>
        <taxon>Bacteria</taxon>
        <taxon>Bacillati</taxon>
        <taxon>Bacillota</taxon>
        <taxon>Clostridia</taxon>
        <taxon>Eubacteriales</taxon>
        <taxon>Eubacteriaceae</taxon>
        <taxon>Gallibacter</taxon>
    </lineage>
</organism>
<evidence type="ECO:0000256" key="3">
    <source>
        <dbReference type="ARBA" id="ARBA00012438"/>
    </source>
</evidence>
<dbReference type="InterPro" id="IPR050351">
    <property type="entry name" value="BphY/WalK/GraS-like"/>
</dbReference>
<keyword evidence="8" id="KW-0812">Transmembrane</keyword>
<dbReference type="Pfam" id="PF02518">
    <property type="entry name" value="HATPase_c"/>
    <property type="match status" value="1"/>
</dbReference>
<dbReference type="Proteomes" id="UP001516588">
    <property type="component" value="Unassembled WGS sequence"/>
</dbReference>
<dbReference type="Gene3D" id="1.10.287.130">
    <property type="match status" value="1"/>
</dbReference>
<evidence type="ECO:0000256" key="5">
    <source>
        <dbReference type="ARBA" id="ARBA00022679"/>
    </source>
</evidence>
<keyword evidence="8" id="KW-0472">Membrane</keyword>
<evidence type="ECO:0000313" key="11">
    <source>
        <dbReference type="Proteomes" id="UP001516588"/>
    </source>
</evidence>
<keyword evidence="5" id="KW-0808">Transferase</keyword>
<dbReference type="CDD" id="cd00075">
    <property type="entry name" value="HATPase"/>
    <property type="match status" value="1"/>
</dbReference>
<evidence type="ECO:0000256" key="6">
    <source>
        <dbReference type="ARBA" id="ARBA00022777"/>
    </source>
</evidence>
<dbReference type="SUPFAM" id="SSF55874">
    <property type="entry name" value="ATPase domain of HSP90 chaperone/DNA topoisomerase II/histidine kinase"/>
    <property type="match status" value="1"/>
</dbReference>
<dbReference type="GO" id="GO:0016301">
    <property type="term" value="F:kinase activity"/>
    <property type="evidence" value="ECO:0007669"/>
    <property type="project" value="UniProtKB-KW"/>
</dbReference>
<dbReference type="SUPFAM" id="SSF47384">
    <property type="entry name" value="Homodimeric domain of signal transducing histidine kinase"/>
    <property type="match status" value="1"/>
</dbReference>
<dbReference type="PROSITE" id="PS50109">
    <property type="entry name" value="HIS_KIN"/>
    <property type="match status" value="1"/>
</dbReference>
<gene>
    <name evidence="10" type="ORF">INF20_04685</name>
</gene>
<keyword evidence="7" id="KW-0902">Two-component regulatory system</keyword>
<sequence length="323" mass="36046">MTVIGFRVGAGAGTVTLIACITLTIASLVADKKRYAKINMLSENIDMILHSDTMVALEDIHEGDLAVLESEIKKMTVKIREGAYLLQKEKIYLTDSIADISHQLRTPLTTINLLMSFLQSAELSYEDRMKYVNEINSHLRRLDWLISSLLKISKLDAGTVVMKKEKTSVSELVAKASESIMIPLEIRDQLFDYTAMGNECFTGDINWSVEAISNIVKNCMEHTPEGGHISVNVTENILFTKIVIEDNGNGIDSEDLPHIFERFYRGRDSSESSVGIGLALSKMIIQEQNGTIKAENRKEGGSRFTIKFYKGDTDGNTESRKPQ</sequence>
<keyword evidence="4" id="KW-0597">Phosphoprotein</keyword>
<dbReference type="PRINTS" id="PR00344">
    <property type="entry name" value="BCTRLSENSOR"/>
</dbReference>
<dbReference type="EC" id="2.7.13.3" evidence="3"/>
<dbReference type="InterPro" id="IPR005467">
    <property type="entry name" value="His_kinase_dom"/>
</dbReference>
<feature type="transmembrane region" description="Helical" evidence="8">
    <location>
        <begin position="6"/>
        <end position="30"/>
    </location>
</feature>
<protein>
    <recommendedName>
        <fullName evidence="3">histidine kinase</fullName>
        <ecNumber evidence="3">2.7.13.3</ecNumber>
    </recommendedName>
</protein>
<reference evidence="10 11" key="1">
    <citation type="submission" date="2020-10" db="EMBL/GenBank/DDBJ databases">
        <title>ChiBAC.</title>
        <authorList>
            <person name="Zenner C."/>
            <person name="Hitch T.C.A."/>
            <person name="Clavel T."/>
        </authorList>
    </citation>
    <scope>NUCLEOTIDE SEQUENCE [LARGE SCALE GENOMIC DNA]</scope>
    <source>
        <strain evidence="10 11">DSM 108706</strain>
    </source>
</reference>
<evidence type="ECO:0000259" key="9">
    <source>
        <dbReference type="PROSITE" id="PS50109"/>
    </source>
</evidence>
<dbReference type="Pfam" id="PF00512">
    <property type="entry name" value="HisKA"/>
    <property type="match status" value="1"/>
</dbReference>
<dbReference type="InterPro" id="IPR004358">
    <property type="entry name" value="Sig_transdc_His_kin-like_C"/>
</dbReference>
<evidence type="ECO:0000256" key="7">
    <source>
        <dbReference type="ARBA" id="ARBA00023012"/>
    </source>
</evidence>
<keyword evidence="6 10" id="KW-0418">Kinase</keyword>
<feature type="domain" description="Histidine kinase" evidence="9">
    <location>
        <begin position="99"/>
        <end position="312"/>
    </location>
</feature>